<evidence type="ECO:0000313" key="3">
    <source>
        <dbReference type="Proteomes" id="UP000297777"/>
    </source>
</evidence>
<organism evidence="2 3">
    <name type="scientific">Botrytis tulipae</name>
    <dbReference type="NCBI Taxonomy" id="87230"/>
    <lineage>
        <taxon>Eukaryota</taxon>
        <taxon>Fungi</taxon>
        <taxon>Dikarya</taxon>
        <taxon>Ascomycota</taxon>
        <taxon>Pezizomycotina</taxon>
        <taxon>Leotiomycetes</taxon>
        <taxon>Helotiales</taxon>
        <taxon>Sclerotiniaceae</taxon>
        <taxon>Botrytis</taxon>
    </lineage>
</organism>
<dbReference type="OrthoDB" id="4828117at2759"/>
<evidence type="ECO:0000256" key="1">
    <source>
        <dbReference type="SAM" id="MobiDB-lite"/>
    </source>
</evidence>
<protein>
    <submittedName>
        <fullName evidence="2">Uncharacterized protein</fullName>
    </submittedName>
</protein>
<accession>A0A4Z1ERZ8</accession>
<name>A0A4Z1ERZ8_9HELO</name>
<gene>
    <name evidence="2" type="ORF">BTUL_0044g00530</name>
</gene>
<comment type="caution">
    <text evidence="2">The sequence shown here is derived from an EMBL/GenBank/DDBJ whole genome shotgun (WGS) entry which is preliminary data.</text>
</comment>
<feature type="compositionally biased region" description="Basic and acidic residues" evidence="1">
    <location>
        <begin position="429"/>
        <end position="439"/>
    </location>
</feature>
<evidence type="ECO:0000313" key="2">
    <source>
        <dbReference type="EMBL" id="TGO15114.1"/>
    </source>
</evidence>
<dbReference type="AlphaFoldDB" id="A0A4Z1ERZ8"/>
<sequence length="543" mass="58992">MPNWKTYDATVRLLSAIVAAHPTLKLDYAAISKYYGDESNYHQIWRGMNGIKRNAESLRKAVDAGLNASTVNLENDFSVKKAISLRFGGDCTASALDNRFRRLKSDAKLINDAVAKGEDPILMNVGDTNGEVACKGKGGNELMFFPLAFQLPYHKSTNLSLFAYTNAVLAISVLMGSATPASHIQSQLRETIKPLGERLIAMRDAGEDCKDVDLTDLGTRRYKAGIAAKMGSDVTPISVKAQFSRSFRVLAARQIALCAVGKDPKDASLDKLGSQQKSEVAKYMGSDVTPSAIKMQYNVNIRALSRRQIALFDAGKDPLDVSLNNPKGETARIMGSDTTASSLKNHFRRTVKLLGNRQMSMLAAGKDSKDASLDGLGGEIVAIMGSDVTVDAIKQQIGKRIKVLGSRQTKMRAAGQDPKNVDLEGLMPPKKEKGEMDRHMGDCTVPGLRFQFDTRYKVIAKRQKAMLAAGKNPSTVDVVTGGKTEVQKCFGSDATPGGIKFQFATTIKKHVDQIRSARAAGKDCKDITFNSNGLLIYIFHCGH</sequence>
<keyword evidence="3" id="KW-1185">Reference proteome</keyword>
<dbReference type="Proteomes" id="UP000297777">
    <property type="component" value="Unassembled WGS sequence"/>
</dbReference>
<feature type="region of interest" description="Disordered" evidence="1">
    <location>
        <begin position="410"/>
        <end position="439"/>
    </location>
</feature>
<reference evidence="2 3" key="1">
    <citation type="submission" date="2017-12" db="EMBL/GenBank/DDBJ databases">
        <title>Comparative genomics of Botrytis spp.</title>
        <authorList>
            <person name="Valero-Jimenez C.A."/>
            <person name="Tapia P."/>
            <person name="Veloso J."/>
            <person name="Silva-Moreno E."/>
            <person name="Staats M."/>
            <person name="Valdes J.H."/>
            <person name="Van Kan J.A.L."/>
        </authorList>
    </citation>
    <scope>NUCLEOTIDE SEQUENCE [LARGE SCALE GENOMIC DNA]</scope>
    <source>
        <strain evidence="2 3">Bt9001</strain>
    </source>
</reference>
<proteinExistence type="predicted"/>
<dbReference type="EMBL" id="PQXH01000044">
    <property type="protein sequence ID" value="TGO15114.1"/>
    <property type="molecule type" value="Genomic_DNA"/>
</dbReference>